<dbReference type="AlphaFoldDB" id="D2QXZ7"/>
<dbReference type="STRING" id="530564.Psta_3410"/>
<proteinExistence type="predicted"/>
<dbReference type="HOGENOM" id="CLU_199552_0_0_0"/>
<name>D2QXZ7_PIRSD</name>
<sequence>MTQAELNQAVAEATGESVRTVSRRGFSIISPLQVFPIEQEEENLDPNTVDWDMLDLARGNYAA</sequence>
<dbReference type="Proteomes" id="UP000001887">
    <property type="component" value="Chromosome"/>
</dbReference>
<accession>D2QXZ7</accession>
<keyword evidence="2" id="KW-1185">Reference proteome</keyword>
<protein>
    <submittedName>
        <fullName evidence="1">Uncharacterized protein</fullName>
    </submittedName>
</protein>
<dbReference type="OrthoDB" id="281889at2"/>
<dbReference type="KEGG" id="psl:Psta_3410"/>
<evidence type="ECO:0000313" key="2">
    <source>
        <dbReference type="Proteomes" id="UP000001887"/>
    </source>
</evidence>
<evidence type="ECO:0000313" key="1">
    <source>
        <dbReference type="EMBL" id="ADB18074.1"/>
    </source>
</evidence>
<gene>
    <name evidence="1" type="ordered locus">Psta_3410</name>
</gene>
<dbReference type="EMBL" id="CP001848">
    <property type="protein sequence ID" value="ADB18074.1"/>
    <property type="molecule type" value="Genomic_DNA"/>
</dbReference>
<reference evidence="1 2" key="1">
    <citation type="journal article" date="2009" name="Stand. Genomic Sci.">
        <title>Complete genome sequence of Pirellula staleyi type strain (ATCC 27377).</title>
        <authorList>
            <person name="Clum A."/>
            <person name="Tindall B.J."/>
            <person name="Sikorski J."/>
            <person name="Ivanova N."/>
            <person name="Mavrommatis K."/>
            <person name="Lucas S."/>
            <person name="Glavina del Rio T."/>
            <person name="Nolan M."/>
            <person name="Chen F."/>
            <person name="Tice H."/>
            <person name="Pitluck S."/>
            <person name="Cheng J.F."/>
            <person name="Chertkov O."/>
            <person name="Brettin T."/>
            <person name="Han C."/>
            <person name="Detter J.C."/>
            <person name="Kuske C."/>
            <person name="Bruce D."/>
            <person name="Goodwin L."/>
            <person name="Ovchinikova G."/>
            <person name="Pati A."/>
            <person name="Mikhailova N."/>
            <person name="Chen A."/>
            <person name="Palaniappan K."/>
            <person name="Land M."/>
            <person name="Hauser L."/>
            <person name="Chang Y.J."/>
            <person name="Jeffries C.D."/>
            <person name="Chain P."/>
            <person name="Rohde M."/>
            <person name="Goker M."/>
            <person name="Bristow J."/>
            <person name="Eisen J.A."/>
            <person name="Markowitz V."/>
            <person name="Hugenholtz P."/>
            <person name="Kyrpides N.C."/>
            <person name="Klenk H.P."/>
            <person name="Lapidus A."/>
        </authorList>
    </citation>
    <scope>NUCLEOTIDE SEQUENCE [LARGE SCALE GENOMIC DNA]</scope>
    <source>
        <strain evidence="2">ATCC 27377 / DSM 6068 / ICPB 4128</strain>
    </source>
</reference>
<organism evidence="1 2">
    <name type="scientific">Pirellula staleyi (strain ATCC 27377 / DSM 6068 / ICPB 4128)</name>
    <name type="common">Pirella staleyi</name>
    <dbReference type="NCBI Taxonomy" id="530564"/>
    <lineage>
        <taxon>Bacteria</taxon>
        <taxon>Pseudomonadati</taxon>
        <taxon>Planctomycetota</taxon>
        <taxon>Planctomycetia</taxon>
        <taxon>Pirellulales</taxon>
        <taxon>Pirellulaceae</taxon>
        <taxon>Pirellula</taxon>
    </lineage>
</organism>